<gene>
    <name evidence="6" type="ORF">ACFFQA_11825</name>
</gene>
<dbReference type="PRINTS" id="PR00455">
    <property type="entry name" value="HTHTETR"/>
</dbReference>
<dbReference type="Proteomes" id="UP001589693">
    <property type="component" value="Unassembled WGS sequence"/>
</dbReference>
<keyword evidence="7" id="KW-1185">Reference proteome</keyword>
<dbReference type="PANTHER" id="PTHR30055">
    <property type="entry name" value="HTH-TYPE TRANSCRIPTIONAL REGULATOR RUTR"/>
    <property type="match status" value="1"/>
</dbReference>
<dbReference type="PROSITE" id="PS50977">
    <property type="entry name" value="HTH_TETR_2"/>
    <property type="match status" value="1"/>
</dbReference>
<dbReference type="Gene3D" id="1.10.357.10">
    <property type="entry name" value="Tetracycline Repressor, domain 2"/>
    <property type="match status" value="1"/>
</dbReference>
<name>A0ABV5ZY68_9PSEU</name>
<dbReference type="PANTHER" id="PTHR30055:SF234">
    <property type="entry name" value="HTH-TYPE TRANSCRIPTIONAL REGULATOR BETI"/>
    <property type="match status" value="1"/>
</dbReference>
<reference evidence="6 7" key="1">
    <citation type="submission" date="2024-09" db="EMBL/GenBank/DDBJ databases">
        <authorList>
            <person name="Sun Q."/>
            <person name="Mori K."/>
        </authorList>
    </citation>
    <scope>NUCLEOTIDE SEQUENCE [LARGE SCALE GENOMIC DNA]</scope>
    <source>
        <strain evidence="6 7">TBRC 7907</strain>
    </source>
</reference>
<dbReference type="EMBL" id="JBHLZU010000010">
    <property type="protein sequence ID" value="MFB9904619.1"/>
    <property type="molecule type" value="Genomic_DNA"/>
</dbReference>
<proteinExistence type="predicted"/>
<feature type="domain" description="HTH tetR-type" evidence="5">
    <location>
        <begin position="18"/>
        <end position="78"/>
    </location>
</feature>
<dbReference type="InterPro" id="IPR041467">
    <property type="entry name" value="Sco4008_C"/>
</dbReference>
<evidence type="ECO:0000259" key="5">
    <source>
        <dbReference type="PROSITE" id="PS50977"/>
    </source>
</evidence>
<dbReference type="InterPro" id="IPR050109">
    <property type="entry name" value="HTH-type_TetR-like_transc_reg"/>
</dbReference>
<evidence type="ECO:0000313" key="6">
    <source>
        <dbReference type="EMBL" id="MFB9904619.1"/>
    </source>
</evidence>
<accession>A0ABV5ZY68</accession>
<evidence type="ECO:0000256" key="2">
    <source>
        <dbReference type="ARBA" id="ARBA00023125"/>
    </source>
</evidence>
<sequence>MPAPRRAPAPDERRQDADRSRRLLLSAAFDEFAAKGYAGARVHEIAARAGVNKQLINYYFGGKAGLYKELQQDWLDREATFNTPEQPLAELAVRYLHEALSDPRGIRLMVWRGLTTEEFPPDESPIDEDLAYVRERQHDEELDPDLDPAAILLMMMGAISAPIVMPDVTRRLFGSDPTSPEFEERYGNQIRLILNKLSGTPHRDHPEDEKP</sequence>
<protein>
    <submittedName>
        <fullName evidence="6">TetR/AcrR family transcriptional regulator</fullName>
    </submittedName>
</protein>
<keyword evidence="2 4" id="KW-0238">DNA-binding</keyword>
<dbReference type="SUPFAM" id="SSF48498">
    <property type="entry name" value="Tetracyclin repressor-like, C-terminal domain"/>
    <property type="match status" value="1"/>
</dbReference>
<keyword evidence="1" id="KW-0805">Transcription regulation</keyword>
<dbReference type="InterPro" id="IPR009057">
    <property type="entry name" value="Homeodomain-like_sf"/>
</dbReference>
<evidence type="ECO:0000256" key="1">
    <source>
        <dbReference type="ARBA" id="ARBA00023015"/>
    </source>
</evidence>
<evidence type="ECO:0000313" key="7">
    <source>
        <dbReference type="Proteomes" id="UP001589693"/>
    </source>
</evidence>
<feature type="DNA-binding region" description="H-T-H motif" evidence="4">
    <location>
        <begin position="41"/>
        <end position="60"/>
    </location>
</feature>
<keyword evidence="3" id="KW-0804">Transcription</keyword>
<comment type="caution">
    <text evidence="6">The sequence shown here is derived from an EMBL/GenBank/DDBJ whole genome shotgun (WGS) entry which is preliminary data.</text>
</comment>
<organism evidence="6 7">
    <name type="scientific">Allokutzneria oryzae</name>
    <dbReference type="NCBI Taxonomy" id="1378989"/>
    <lineage>
        <taxon>Bacteria</taxon>
        <taxon>Bacillati</taxon>
        <taxon>Actinomycetota</taxon>
        <taxon>Actinomycetes</taxon>
        <taxon>Pseudonocardiales</taxon>
        <taxon>Pseudonocardiaceae</taxon>
        <taxon>Allokutzneria</taxon>
    </lineage>
</organism>
<dbReference type="Pfam" id="PF17926">
    <property type="entry name" value="TetR_C_21"/>
    <property type="match status" value="1"/>
</dbReference>
<dbReference type="InterPro" id="IPR036271">
    <property type="entry name" value="Tet_transcr_reg_TetR-rel_C_sf"/>
</dbReference>
<evidence type="ECO:0000256" key="3">
    <source>
        <dbReference type="ARBA" id="ARBA00023163"/>
    </source>
</evidence>
<dbReference type="RefSeq" id="WP_377851823.1">
    <property type="nucleotide sequence ID" value="NZ_JBHLZU010000010.1"/>
</dbReference>
<dbReference type="InterPro" id="IPR001647">
    <property type="entry name" value="HTH_TetR"/>
</dbReference>
<dbReference type="Pfam" id="PF00440">
    <property type="entry name" value="TetR_N"/>
    <property type="match status" value="1"/>
</dbReference>
<evidence type="ECO:0000256" key="4">
    <source>
        <dbReference type="PROSITE-ProRule" id="PRU00335"/>
    </source>
</evidence>
<dbReference type="SUPFAM" id="SSF46689">
    <property type="entry name" value="Homeodomain-like"/>
    <property type="match status" value="1"/>
</dbReference>